<dbReference type="InterPro" id="IPR007348">
    <property type="entry name" value="CopC_dom"/>
</dbReference>
<keyword evidence="4" id="KW-0186">Copper</keyword>
<dbReference type="InterPro" id="IPR014756">
    <property type="entry name" value="Ig_E-set"/>
</dbReference>
<evidence type="ECO:0000256" key="1">
    <source>
        <dbReference type="ARBA" id="ARBA00004196"/>
    </source>
</evidence>
<dbReference type="Proteomes" id="UP000231379">
    <property type="component" value="Unassembled WGS sequence"/>
</dbReference>
<evidence type="ECO:0000256" key="7">
    <source>
        <dbReference type="SAM" id="SignalP"/>
    </source>
</evidence>
<feature type="transmembrane region" description="Helical" evidence="6">
    <location>
        <begin position="185"/>
        <end position="206"/>
    </location>
</feature>
<evidence type="ECO:0000313" key="10">
    <source>
        <dbReference type="Proteomes" id="UP000231379"/>
    </source>
</evidence>
<evidence type="ECO:0000313" key="9">
    <source>
        <dbReference type="EMBL" id="PIR82867.1"/>
    </source>
</evidence>
<gene>
    <name evidence="9" type="ORF">COU20_00075</name>
</gene>
<protein>
    <recommendedName>
        <fullName evidence="8">CopC domain-containing protein</fullName>
    </recommendedName>
</protein>
<evidence type="ECO:0000256" key="4">
    <source>
        <dbReference type="ARBA" id="ARBA00023008"/>
    </source>
</evidence>
<feature type="non-terminal residue" evidence="9">
    <location>
        <position position="679"/>
    </location>
</feature>
<dbReference type="Pfam" id="PF04234">
    <property type="entry name" value="CopC"/>
    <property type="match status" value="1"/>
</dbReference>
<feature type="transmembrane region" description="Helical" evidence="6">
    <location>
        <begin position="309"/>
        <end position="326"/>
    </location>
</feature>
<keyword evidence="3 7" id="KW-0732">Signal</keyword>
<feature type="transmembrane region" description="Helical" evidence="6">
    <location>
        <begin position="584"/>
        <end position="602"/>
    </location>
</feature>
<feature type="domain" description="CopC" evidence="8">
    <location>
        <begin position="23"/>
        <end position="117"/>
    </location>
</feature>
<evidence type="ECO:0000256" key="3">
    <source>
        <dbReference type="ARBA" id="ARBA00022729"/>
    </source>
</evidence>
<proteinExistence type="predicted"/>
<comment type="caution">
    <text evidence="9">The sequence shown here is derived from an EMBL/GenBank/DDBJ whole genome shotgun (WGS) entry which is preliminary data.</text>
</comment>
<name>A0A2H0U8Z4_9BACT</name>
<accession>A0A2H0U8Z4</accession>
<dbReference type="SUPFAM" id="SSF81296">
    <property type="entry name" value="E set domains"/>
    <property type="match status" value="1"/>
</dbReference>
<feature type="transmembrane region" description="Helical" evidence="6">
    <location>
        <begin position="545"/>
        <end position="564"/>
    </location>
</feature>
<keyword evidence="6" id="KW-0472">Membrane</keyword>
<dbReference type="PANTHER" id="PTHR34820:SF4">
    <property type="entry name" value="INNER MEMBRANE PROTEIN YEBZ"/>
    <property type="match status" value="1"/>
</dbReference>
<dbReference type="GO" id="GO:0046688">
    <property type="term" value="P:response to copper ion"/>
    <property type="evidence" value="ECO:0007669"/>
    <property type="project" value="InterPro"/>
</dbReference>
<feature type="chain" id="PRO_5013661839" description="CopC domain-containing protein" evidence="7">
    <location>
        <begin position="25"/>
        <end position="679"/>
    </location>
</feature>
<sequence>MNYAKAVCVFTAAFVLPLIASAHATPVHMEPASSAALTETPREVVVRFSERLEPGASRMSVRGPQGETVSEEARVGPEPRTLSASVRDDGEGAYFVSWSVVSADDGHFTRGSFAFSVGEGIVVGSAFQQVEVVHIAQTPEVVAMTIELFGNGVLWAALLLFALAVRPLRRKEARASEWPRIARGYTGFVLFGALAALLGGALQLVWKTRELSALHDTALFDAFFMYTATAAGSAGLWRMGAIVFFLGVFALARKKILASERFTVYETLLVLALAIFAFFRAIVSHATANPFFPELSVAINFFHLIEKDAWAGIALIVALLSFSARTREVLQALLPKASALLALLLGGLSVTGAYIVWLHLKSFGNIFLTEWGSAFLALLSASLLLVVLRAYHTFAPHSSPRFFSSALPATLFAEFGAALLVVYFSSAIIITSPPFDAPRNIIAAAKSEGATILLERSRDEDDSLLLVFEGGMLSNTPVVYAEQSGERILLEPAIRFEDGYALTRPLTEGSRLEIIAPQEGRYDARAVFNVPPLPDDEEGRRAFDLFAQALVAVALVGIAVSAVLYRFANYSTPSLLHPPRARRALVGIAAVALFGAGVAWAASNAALSNPYKALCEGDGNMWHLMLPTRAGIPTSMTPREGCMALGGAYHFADKRAYEYARAPGASEVSLAYAPERPTA</sequence>
<feature type="transmembrane region" description="Helical" evidence="6">
    <location>
        <begin position="371"/>
        <end position="391"/>
    </location>
</feature>
<dbReference type="GO" id="GO:0005507">
    <property type="term" value="F:copper ion binding"/>
    <property type="evidence" value="ECO:0007669"/>
    <property type="project" value="InterPro"/>
</dbReference>
<keyword evidence="6" id="KW-0812">Transmembrane</keyword>
<evidence type="ECO:0000256" key="6">
    <source>
        <dbReference type="SAM" id="Phobius"/>
    </source>
</evidence>
<feature type="region of interest" description="Disordered" evidence="5">
    <location>
        <begin position="56"/>
        <end position="82"/>
    </location>
</feature>
<dbReference type="AlphaFoldDB" id="A0A2H0U8Z4"/>
<reference evidence="10" key="1">
    <citation type="submission" date="2017-09" db="EMBL/GenBank/DDBJ databases">
        <title>Depth-based differentiation of microbial function through sediment-hosted aquifers and enrichment of novel symbionts in the deep terrestrial subsurface.</title>
        <authorList>
            <person name="Probst A.J."/>
            <person name="Ladd B."/>
            <person name="Jarett J.K."/>
            <person name="Geller-Mcgrath D.E."/>
            <person name="Sieber C.M.K."/>
            <person name="Emerson J.B."/>
            <person name="Anantharaman K."/>
            <person name="Thomas B.C."/>
            <person name="Malmstrom R."/>
            <person name="Stieglmeier M."/>
            <person name="Klingl A."/>
            <person name="Woyke T."/>
            <person name="Ryan C.M."/>
            <person name="Banfield J.F."/>
        </authorList>
    </citation>
    <scope>NUCLEOTIDE SEQUENCE [LARGE SCALE GENOMIC DNA]</scope>
</reference>
<evidence type="ECO:0000256" key="5">
    <source>
        <dbReference type="SAM" id="MobiDB-lite"/>
    </source>
</evidence>
<evidence type="ECO:0000256" key="2">
    <source>
        <dbReference type="ARBA" id="ARBA00022723"/>
    </source>
</evidence>
<dbReference type="PANTHER" id="PTHR34820">
    <property type="entry name" value="INNER MEMBRANE PROTEIN YEBZ"/>
    <property type="match status" value="1"/>
</dbReference>
<dbReference type="InterPro" id="IPR014755">
    <property type="entry name" value="Cu-Rt/internalin_Ig-like"/>
</dbReference>
<feature type="transmembrane region" description="Helical" evidence="6">
    <location>
        <begin position="148"/>
        <end position="165"/>
    </location>
</feature>
<dbReference type="Gene3D" id="2.60.40.1220">
    <property type="match status" value="1"/>
</dbReference>
<evidence type="ECO:0000259" key="8">
    <source>
        <dbReference type="Pfam" id="PF04234"/>
    </source>
</evidence>
<dbReference type="EMBL" id="PFBM01000002">
    <property type="protein sequence ID" value="PIR82867.1"/>
    <property type="molecule type" value="Genomic_DNA"/>
</dbReference>
<feature type="transmembrane region" description="Helical" evidence="6">
    <location>
        <begin position="411"/>
        <end position="430"/>
    </location>
</feature>
<dbReference type="GO" id="GO:0006825">
    <property type="term" value="P:copper ion transport"/>
    <property type="evidence" value="ECO:0007669"/>
    <property type="project" value="InterPro"/>
</dbReference>
<dbReference type="InterPro" id="IPR032694">
    <property type="entry name" value="CopC/D"/>
</dbReference>
<keyword evidence="6" id="KW-1133">Transmembrane helix</keyword>
<keyword evidence="2" id="KW-0479">Metal-binding</keyword>
<feature type="transmembrane region" description="Helical" evidence="6">
    <location>
        <begin position="338"/>
        <end position="359"/>
    </location>
</feature>
<comment type="subcellular location">
    <subcellularLocation>
        <location evidence="1">Cell envelope</location>
    </subcellularLocation>
</comment>
<organism evidence="9 10">
    <name type="scientific">Candidatus Kaiserbacteria bacterium CG10_big_fil_rev_8_21_14_0_10_59_10</name>
    <dbReference type="NCBI Taxonomy" id="1974612"/>
    <lineage>
        <taxon>Bacteria</taxon>
        <taxon>Candidatus Kaiseribacteriota</taxon>
    </lineage>
</organism>
<feature type="transmembrane region" description="Helical" evidence="6">
    <location>
        <begin position="264"/>
        <end position="283"/>
    </location>
</feature>
<dbReference type="GO" id="GO:0042597">
    <property type="term" value="C:periplasmic space"/>
    <property type="evidence" value="ECO:0007669"/>
    <property type="project" value="InterPro"/>
</dbReference>
<feature type="signal peptide" evidence="7">
    <location>
        <begin position="1"/>
        <end position="24"/>
    </location>
</feature>
<feature type="transmembrane region" description="Helical" evidence="6">
    <location>
        <begin position="226"/>
        <end position="252"/>
    </location>
</feature>
<dbReference type="GO" id="GO:0030313">
    <property type="term" value="C:cell envelope"/>
    <property type="evidence" value="ECO:0007669"/>
    <property type="project" value="UniProtKB-SubCell"/>
</dbReference>
<dbReference type="GO" id="GO:0005886">
    <property type="term" value="C:plasma membrane"/>
    <property type="evidence" value="ECO:0007669"/>
    <property type="project" value="TreeGrafter"/>
</dbReference>